<dbReference type="Pfam" id="PF14362">
    <property type="entry name" value="DUF4407"/>
    <property type="match status" value="1"/>
</dbReference>
<dbReference type="InterPro" id="IPR025519">
    <property type="entry name" value="DUF4407"/>
</dbReference>
<sequence>MTALTVTIWFSIRPNYGYPNVMEKLTRFFWWCCGVHQATLAKYPAEHSKYVGIGATIFFTGLFAALSGGYALYFVFSGGEFAALFALLFGLLWGLAIFNMDRYIVCSINKNATASRQFLQATPRILLAVLIGIVIARPLELKVFDKEIRDQLRVTYLDRQRASIDTLNKAFDSKYAIELEKLTEFKTERDSLEASIKADRHKLKLETFGEKTVETSGIVGYGPYAKQRQADLEKQERYLDTLRASVRQQEAYIAQRKQFEGLLDEQLLTGVQLDSAVNIAGFADRNAALGDLKYHADGSVNSANYWSITFIMLLFIFFECLPVFVKLMSARDAYDIALQSQLTIDNHRSGTDRDAEIAIIDGVHDTRVQQAIAKRKAQLWENEPV</sequence>
<reference evidence="3" key="1">
    <citation type="journal article" date="2019" name="Int. J. Syst. Evol. Microbiol.">
        <title>The Global Catalogue of Microorganisms (GCM) 10K type strain sequencing project: providing services to taxonomists for standard genome sequencing and annotation.</title>
        <authorList>
            <consortium name="The Broad Institute Genomics Platform"/>
            <consortium name="The Broad Institute Genome Sequencing Center for Infectious Disease"/>
            <person name="Wu L."/>
            <person name="Ma J."/>
        </authorList>
    </citation>
    <scope>NUCLEOTIDE SEQUENCE [LARGE SCALE GENOMIC DNA]</scope>
    <source>
        <strain evidence="3">KCTC 52416</strain>
    </source>
</reference>
<dbReference type="Proteomes" id="UP001595526">
    <property type="component" value="Unassembled WGS sequence"/>
</dbReference>
<evidence type="ECO:0000313" key="2">
    <source>
        <dbReference type="EMBL" id="MFC3200153.1"/>
    </source>
</evidence>
<accession>A0ABV7JV91</accession>
<keyword evidence="1" id="KW-0812">Transmembrane</keyword>
<keyword evidence="1" id="KW-0472">Membrane</keyword>
<feature type="transmembrane region" description="Helical" evidence="1">
    <location>
        <begin position="50"/>
        <end position="75"/>
    </location>
</feature>
<protein>
    <submittedName>
        <fullName evidence="2">DUF4407 domain-containing protein</fullName>
    </submittedName>
</protein>
<gene>
    <name evidence="2" type="ORF">ACFOET_21205</name>
</gene>
<feature type="transmembrane region" description="Helical" evidence="1">
    <location>
        <begin position="305"/>
        <end position="325"/>
    </location>
</feature>
<dbReference type="EMBL" id="JBHRTA010000062">
    <property type="protein sequence ID" value="MFC3200153.1"/>
    <property type="molecule type" value="Genomic_DNA"/>
</dbReference>
<name>A0ABV7JV91_9SPHI</name>
<keyword evidence="1" id="KW-1133">Transmembrane helix</keyword>
<comment type="caution">
    <text evidence="2">The sequence shown here is derived from an EMBL/GenBank/DDBJ whole genome shotgun (WGS) entry which is preliminary data.</text>
</comment>
<feature type="transmembrane region" description="Helical" evidence="1">
    <location>
        <begin position="81"/>
        <end position="100"/>
    </location>
</feature>
<evidence type="ECO:0000313" key="3">
    <source>
        <dbReference type="Proteomes" id="UP001595526"/>
    </source>
</evidence>
<organism evidence="2 3">
    <name type="scientific">Parapedobacter deserti</name>
    <dbReference type="NCBI Taxonomy" id="1912957"/>
    <lineage>
        <taxon>Bacteria</taxon>
        <taxon>Pseudomonadati</taxon>
        <taxon>Bacteroidota</taxon>
        <taxon>Sphingobacteriia</taxon>
        <taxon>Sphingobacteriales</taxon>
        <taxon>Sphingobacteriaceae</taxon>
        <taxon>Parapedobacter</taxon>
    </lineage>
</organism>
<evidence type="ECO:0000256" key="1">
    <source>
        <dbReference type="SAM" id="Phobius"/>
    </source>
</evidence>
<keyword evidence="3" id="KW-1185">Reference proteome</keyword>
<proteinExistence type="predicted"/>